<evidence type="ECO:0000313" key="2">
    <source>
        <dbReference type="Proteomes" id="UP000015530"/>
    </source>
</evidence>
<dbReference type="AlphaFoldDB" id="T0K143"/>
<reference evidence="2" key="1">
    <citation type="journal article" date="2013" name="Mol. Plant Microbe Interact.">
        <title>Global aspects of pacC regulation of pathogenicity genes in Colletotrichum gloeosporioides as revealed by transcriptome analysis.</title>
        <authorList>
            <person name="Alkan N."/>
            <person name="Meng X."/>
            <person name="Friedlander G."/>
            <person name="Reuveni E."/>
            <person name="Sukno S."/>
            <person name="Sherman A."/>
            <person name="Thon M."/>
            <person name="Fluhr R."/>
            <person name="Prusky D."/>
        </authorList>
    </citation>
    <scope>NUCLEOTIDE SEQUENCE [LARGE SCALE GENOMIC DNA]</scope>
    <source>
        <strain evidence="2">Cg-14</strain>
    </source>
</reference>
<sequence>MREEGLTEVLNPSEIFLEERSAGVSGINFPDKLWESAKNGHWP</sequence>
<organism evidence="1 2">
    <name type="scientific">Colletotrichum gloeosporioides (strain Cg-14)</name>
    <name type="common">Anthracnose fungus</name>
    <name type="synonym">Glomerella cingulata</name>
    <dbReference type="NCBI Taxonomy" id="1237896"/>
    <lineage>
        <taxon>Eukaryota</taxon>
        <taxon>Fungi</taxon>
        <taxon>Dikarya</taxon>
        <taxon>Ascomycota</taxon>
        <taxon>Pezizomycotina</taxon>
        <taxon>Sordariomycetes</taxon>
        <taxon>Hypocreomycetidae</taxon>
        <taxon>Glomerellales</taxon>
        <taxon>Glomerellaceae</taxon>
        <taxon>Colletotrichum</taxon>
        <taxon>Colletotrichum gloeosporioides species complex</taxon>
    </lineage>
</organism>
<dbReference type="OrthoDB" id="41505at2759"/>
<gene>
    <name evidence="1" type="ORF">CGLO_14513</name>
</gene>
<name>T0K143_COLGC</name>
<dbReference type="HOGENOM" id="CLU_3242102_0_0_1"/>
<accession>T0K143</accession>
<evidence type="ECO:0000313" key="1">
    <source>
        <dbReference type="EMBL" id="EQB46433.1"/>
    </source>
</evidence>
<dbReference type="Proteomes" id="UP000015530">
    <property type="component" value="Unassembled WGS sequence"/>
</dbReference>
<proteinExistence type="predicted"/>
<dbReference type="EMBL" id="AMYD01003396">
    <property type="protein sequence ID" value="EQB46433.1"/>
    <property type="molecule type" value="Genomic_DNA"/>
</dbReference>
<comment type="caution">
    <text evidence="1">The sequence shown here is derived from an EMBL/GenBank/DDBJ whole genome shotgun (WGS) entry which is preliminary data.</text>
</comment>
<protein>
    <submittedName>
        <fullName evidence="1">Uncharacterized protein</fullName>
    </submittedName>
</protein>